<name>A0A9N8YWU8_9GLOM</name>
<keyword evidence="3" id="KW-1185">Reference proteome</keyword>
<comment type="caution">
    <text evidence="2">The sequence shown here is derived from an EMBL/GenBank/DDBJ whole genome shotgun (WGS) entry which is preliminary data.</text>
</comment>
<feature type="region of interest" description="Disordered" evidence="1">
    <location>
        <begin position="72"/>
        <end position="95"/>
    </location>
</feature>
<evidence type="ECO:0000256" key="1">
    <source>
        <dbReference type="SAM" id="MobiDB-lite"/>
    </source>
</evidence>
<feature type="non-terminal residue" evidence="2">
    <location>
        <position position="149"/>
    </location>
</feature>
<reference evidence="2" key="1">
    <citation type="submission" date="2021-06" db="EMBL/GenBank/DDBJ databases">
        <authorList>
            <person name="Kallberg Y."/>
            <person name="Tangrot J."/>
            <person name="Rosling A."/>
        </authorList>
    </citation>
    <scope>NUCLEOTIDE SEQUENCE</scope>
    <source>
        <strain evidence="2">CL551</strain>
    </source>
</reference>
<dbReference type="OrthoDB" id="10567134at2759"/>
<evidence type="ECO:0000313" key="3">
    <source>
        <dbReference type="Proteomes" id="UP000789342"/>
    </source>
</evidence>
<dbReference type="Proteomes" id="UP000789342">
    <property type="component" value="Unassembled WGS sequence"/>
</dbReference>
<proteinExistence type="predicted"/>
<gene>
    <name evidence="2" type="ORF">AMORRO_LOCUS1240</name>
</gene>
<sequence length="149" mass="17349">MLQAAKQPSIYINIECKAFYTRTAKSTIRNKNWQMKLAAQGSAKIDSYFYPVIDLTESKNNLEHHQNSNLVDDLSNEKDNSEHHQNSNLVDNSSDKEDYQFSLEDLEHDIKLGINDIRLQYVAQYLRKEFWRPDDKQPLHSKSIGSSLM</sequence>
<feature type="compositionally biased region" description="Basic and acidic residues" evidence="1">
    <location>
        <begin position="75"/>
        <end position="85"/>
    </location>
</feature>
<dbReference type="AlphaFoldDB" id="A0A9N8YWU8"/>
<dbReference type="EMBL" id="CAJVPV010000448">
    <property type="protein sequence ID" value="CAG8457690.1"/>
    <property type="molecule type" value="Genomic_DNA"/>
</dbReference>
<organism evidence="2 3">
    <name type="scientific">Acaulospora morrowiae</name>
    <dbReference type="NCBI Taxonomy" id="94023"/>
    <lineage>
        <taxon>Eukaryota</taxon>
        <taxon>Fungi</taxon>
        <taxon>Fungi incertae sedis</taxon>
        <taxon>Mucoromycota</taxon>
        <taxon>Glomeromycotina</taxon>
        <taxon>Glomeromycetes</taxon>
        <taxon>Diversisporales</taxon>
        <taxon>Acaulosporaceae</taxon>
        <taxon>Acaulospora</taxon>
    </lineage>
</organism>
<protein>
    <submittedName>
        <fullName evidence="2">12989_t:CDS:1</fullName>
    </submittedName>
</protein>
<accession>A0A9N8YWU8</accession>
<evidence type="ECO:0000313" key="2">
    <source>
        <dbReference type="EMBL" id="CAG8457690.1"/>
    </source>
</evidence>